<comment type="caution">
    <text evidence="1">The sequence shown here is derived from an EMBL/GenBank/DDBJ whole genome shotgun (WGS) entry which is preliminary data.</text>
</comment>
<dbReference type="EMBL" id="NHTK01000017">
    <property type="protein sequence ID" value="PPR08311.1"/>
    <property type="molecule type" value="Genomic_DNA"/>
</dbReference>
<accession>A0A409YZ72</accession>
<organism evidence="1 2">
    <name type="scientific">Panaeolus cyanescens</name>
    <dbReference type="NCBI Taxonomy" id="181874"/>
    <lineage>
        <taxon>Eukaryota</taxon>
        <taxon>Fungi</taxon>
        <taxon>Dikarya</taxon>
        <taxon>Basidiomycota</taxon>
        <taxon>Agaricomycotina</taxon>
        <taxon>Agaricomycetes</taxon>
        <taxon>Agaricomycetidae</taxon>
        <taxon>Agaricales</taxon>
        <taxon>Agaricineae</taxon>
        <taxon>Galeropsidaceae</taxon>
        <taxon>Panaeolus</taxon>
    </lineage>
</organism>
<keyword evidence="2" id="KW-1185">Reference proteome</keyword>
<dbReference type="InParanoid" id="A0A409YZ72"/>
<reference evidence="1 2" key="1">
    <citation type="journal article" date="2018" name="Evol. Lett.">
        <title>Horizontal gene cluster transfer increased hallucinogenic mushroom diversity.</title>
        <authorList>
            <person name="Reynolds H.T."/>
            <person name="Vijayakumar V."/>
            <person name="Gluck-Thaler E."/>
            <person name="Korotkin H.B."/>
            <person name="Matheny P.B."/>
            <person name="Slot J.C."/>
        </authorList>
    </citation>
    <scope>NUCLEOTIDE SEQUENCE [LARGE SCALE GENOMIC DNA]</scope>
    <source>
        <strain evidence="1 2">2629</strain>
    </source>
</reference>
<name>A0A409YZ72_9AGAR</name>
<dbReference type="Proteomes" id="UP000284842">
    <property type="component" value="Unassembled WGS sequence"/>
</dbReference>
<evidence type="ECO:0000313" key="1">
    <source>
        <dbReference type="EMBL" id="PPR08311.1"/>
    </source>
</evidence>
<gene>
    <name evidence="1" type="ORF">CVT24_000770</name>
</gene>
<sequence length="180" mass="21136">MPRMRTIVTYNDHDNTVRTMPILHMRTQCSFNPGSNYTPILPNILMPRMRSIVTYYDDDNEIGTVSILHLCTQHYTHTRSECFHHRRTDSNDYNMLASSMRAMPFTLFKYHGNELWTMPILYLRPSESKHHSGSANHHHPSSNKLSNLLLPWLWSVFICYYHGNKGWPVPNMHLHSIPNS</sequence>
<proteinExistence type="predicted"/>
<evidence type="ECO:0000313" key="2">
    <source>
        <dbReference type="Proteomes" id="UP000284842"/>
    </source>
</evidence>
<protein>
    <submittedName>
        <fullName evidence="1">Uncharacterized protein</fullName>
    </submittedName>
</protein>
<dbReference type="AlphaFoldDB" id="A0A409YZ72"/>